<feature type="region of interest" description="Disordered" evidence="1">
    <location>
        <begin position="479"/>
        <end position="632"/>
    </location>
</feature>
<feature type="compositionally biased region" description="Polar residues" evidence="1">
    <location>
        <begin position="296"/>
        <end position="307"/>
    </location>
</feature>
<feature type="region of interest" description="Disordered" evidence="1">
    <location>
        <begin position="662"/>
        <end position="850"/>
    </location>
</feature>
<feature type="compositionally biased region" description="Acidic residues" evidence="1">
    <location>
        <begin position="1020"/>
        <end position="1029"/>
    </location>
</feature>
<protein>
    <submittedName>
        <fullName evidence="2">Uncharacterized protein</fullName>
    </submittedName>
</protein>
<reference evidence="2" key="1">
    <citation type="submission" date="2023-03" db="EMBL/GenBank/DDBJ databases">
        <title>Massive genome expansion in bonnet fungi (Mycena s.s.) driven by repeated elements and novel gene families across ecological guilds.</title>
        <authorList>
            <consortium name="Lawrence Berkeley National Laboratory"/>
            <person name="Harder C.B."/>
            <person name="Miyauchi S."/>
            <person name="Viragh M."/>
            <person name="Kuo A."/>
            <person name="Thoen E."/>
            <person name="Andreopoulos B."/>
            <person name="Lu D."/>
            <person name="Skrede I."/>
            <person name="Drula E."/>
            <person name="Henrissat B."/>
            <person name="Morin E."/>
            <person name="Kohler A."/>
            <person name="Barry K."/>
            <person name="LaButti K."/>
            <person name="Morin E."/>
            <person name="Salamov A."/>
            <person name="Lipzen A."/>
            <person name="Mereny Z."/>
            <person name="Hegedus B."/>
            <person name="Baldrian P."/>
            <person name="Stursova M."/>
            <person name="Weitz H."/>
            <person name="Taylor A."/>
            <person name="Grigoriev I.V."/>
            <person name="Nagy L.G."/>
            <person name="Martin F."/>
            <person name="Kauserud H."/>
        </authorList>
    </citation>
    <scope>NUCLEOTIDE SEQUENCE</scope>
    <source>
        <strain evidence="2">CBHHK002</strain>
    </source>
</reference>
<organism evidence="2 3">
    <name type="scientific">Mycena albidolilacea</name>
    <dbReference type="NCBI Taxonomy" id="1033008"/>
    <lineage>
        <taxon>Eukaryota</taxon>
        <taxon>Fungi</taxon>
        <taxon>Dikarya</taxon>
        <taxon>Basidiomycota</taxon>
        <taxon>Agaricomycotina</taxon>
        <taxon>Agaricomycetes</taxon>
        <taxon>Agaricomycetidae</taxon>
        <taxon>Agaricales</taxon>
        <taxon>Marasmiineae</taxon>
        <taxon>Mycenaceae</taxon>
        <taxon>Mycena</taxon>
    </lineage>
</organism>
<feature type="compositionally biased region" description="Pro residues" evidence="1">
    <location>
        <begin position="526"/>
        <end position="549"/>
    </location>
</feature>
<gene>
    <name evidence="2" type="ORF">DFH08DRAFT_1074270</name>
</gene>
<feature type="compositionally biased region" description="Polar residues" evidence="1">
    <location>
        <begin position="1171"/>
        <end position="1183"/>
    </location>
</feature>
<feature type="compositionally biased region" description="Low complexity" evidence="1">
    <location>
        <begin position="813"/>
        <end position="837"/>
    </location>
</feature>
<dbReference type="EMBL" id="JARIHO010000005">
    <property type="protein sequence ID" value="KAJ7361232.1"/>
    <property type="molecule type" value="Genomic_DNA"/>
</dbReference>
<feature type="region of interest" description="Disordered" evidence="1">
    <location>
        <begin position="969"/>
        <end position="1428"/>
    </location>
</feature>
<feature type="compositionally biased region" description="Low complexity" evidence="1">
    <location>
        <begin position="1227"/>
        <end position="1270"/>
    </location>
</feature>
<feature type="compositionally biased region" description="Acidic residues" evidence="1">
    <location>
        <begin position="405"/>
        <end position="430"/>
    </location>
</feature>
<proteinExistence type="predicted"/>
<feature type="compositionally biased region" description="Polar residues" evidence="1">
    <location>
        <begin position="1317"/>
        <end position="1338"/>
    </location>
</feature>
<feature type="compositionally biased region" description="Low complexity" evidence="1">
    <location>
        <begin position="773"/>
        <end position="793"/>
    </location>
</feature>
<feature type="compositionally biased region" description="Acidic residues" evidence="1">
    <location>
        <begin position="712"/>
        <end position="721"/>
    </location>
</feature>
<feature type="region of interest" description="Disordered" evidence="1">
    <location>
        <begin position="349"/>
        <end position="439"/>
    </location>
</feature>
<accession>A0AAD7AKI7</accession>
<feature type="compositionally biased region" description="Pro residues" evidence="1">
    <location>
        <begin position="1002"/>
        <end position="1014"/>
    </location>
</feature>
<feature type="compositionally biased region" description="Basic and acidic residues" evidence="1">
    <location>
        <begin position="1092"/>
        <end position="1104"/>
    </location>
</feature>
<feature type="compositionally biased region" description="Polar residues" evidence="1">
    <location>
        <begin position="662"/>
        <end position="678"/>
    </location>
</feature>
<feature type="compositionally biased region" description="Pro residues" evidence="1">
    <location>
        <begin position="1271"/>
        <end position="1283"/>
    </location>
</feature>
<comment type="caution">
    <text evidence="2">The sequence shown here is derived from an EMBL/GenBank/DDBJ whole genome shotgun (WGS) entry which is preliminary data.</text>
</comment>
<dbReference type="Proteomes" id="UP001218218">
    <property type="component" value="Unassembled WGS sequence"/>
</dbReference>
<feature type="compositionally biased region" description="Polar residues" evidence="1">
    <location>
        <begin position="1052"/>
        <end position="1075"/>
    </location>
</feature>
<evidence type="ECO:0000256" key="1">
    <source>
        <dbReference type="SAM" id="MobiDB-lite"/>
    </source>
</evidence>
<feature type="compositionally biased region" description="Acidic residues" evidence="1">
    <location>
        <begin position="612"/>
        <end position="628"/>
    </location>
</feature>
<sequence length="1458" mass="156146">MPNSASVRDSPSPTAQSWAPPKNPLPPHRLARLANALGVSTPMPAIHTPSPMLSPSYNGSSPALDQYRRSPTPSTASAFGFSPTTSKYLLHVIPPIHLPHDSDSFDSDLTPPPSTASGYHTQFRRGTLVPVHSTFQSQLGAIAKEYALPSTAGLILYLVSQSQPRNNSSPPPSEKSFANEFDEPGPRLSEDIWRHLWTRVVKSEIRDEVSSSLAAPPLLGLALNNRSTPYLPQAHQAYPLPLLSTNTGALSLHAPFTPSPTTPSSTSELPARFHTKSAPPSSSSAPSRSPSEAETPDTSQAAPSSRADSLDLPGLHADALIPILAKVEFDIDRRKAAWYEPWLRSRRMNHAKRKNSATPNGEDEERRAPLAFRLGGEKGRDKLELGRSGSKRYLPLSESPQSMMESEESGSEFEEEDVDVAEDDVEEDEAGKDPLADVFGEDADTWADVRASLSHLPSRPTNPHIVQLALSAGELANDHADFAESASDGSDEEDVREVESLVGNGRPALGVEIPGMQGSASRKRAPPPTPLVLSPPPAVPAPVVPPAPAPGSDSEDGDAEGGLPYLEEQQLQDDEREQDLLSVPRKSMYDPGKRRGDVYDDMSLDLGLDVSSEVEGEGDDFDMDDDDPNDRRKSQVIMRAQLDAIEKNLAQFSPRMLRTDLSPSFSTAASSPNMSPPGSAQYAPMPSSPFMPVSNREVFPPTPRLLNHPGMGDEDNSDYSDNDLSQQAAWPAVPYTSLTERPTNSLAVGQQHSPPQLAVNGVSASMPKRFRPTAGATSSSSRASSMHSTASSESELRKRDLAENYPLTPPAAYPALTPSIGPKSSLNSPLIPLSPDPFGRVPSQAPEVPGAMPGAGLGVGGKRTSKSYWEAPVVVPAPAPPEVKRKNSNSSIGGGAGDMRASVLSGATTTATATTGSSRFSTDSMNGVGGGEKQANRTTLMSVKGIKNLWRKSRKESVSIPPMTAVHENAWSPLSPPLPTQQRPGNPAVPNMTPTSPNIPNMNPPLVPPVPQRPNRPSMEDMDLPDVEVEMPPRTPLSAGFPGRVPPPPANTRPNASPRPSFSQERRPSTSTTSSQERRPSVDMLGAMGPGQERRPSVSQERRPSIGAMGQERRPERRPSQDMLGPPSRRASPEGMPVLQHGMPPHRPSPEQVPPLPHHMPRRPSDAPSHMSVQSHMNMQSGLSAPPPMLQSTKNLPIIPKAGPPRNAKNDGLLWDQESPYPTRITPPARAPSVSSSASRPPSRAPSPTSIHHSSPPLNTSPPSNSQPLNTSPPIPPHPSPPMPEKDHRNSVRKSILKWKSQTNGNGGGAVPAPLTPSATTFRTRKTSLTGSPSQGSPLNLPLDIPPSPKIPEQFIASYVGSHPPPTTRPNSAAIARRRLSAKMVSTSTDSGSSGRQSQQHHRPRESTASSAHSMDTHESTSLDTSGFEIVSPRMGGALSFPYTELDHDRPFVDGVRM</sequence>
<feature type="compositionally biased region" description="Polar residues" evidence="1">
    <location>
        <begin position="51"/>
        <end position="78"/>
    </location>
</feature>
<feature type="compositionally biased region" description="Basic and acidic residues" evidence="1">
    <location>
        <begin position="375"/>
        <end position="385"/>
    </location>
</feature>
<feature type="compositionally biased region" description="Low complexity" evidence="1">
    <location>
        <begin position="905"/>
        <end position="918"/>
    </location>
</feature>
<feature type="region of interest" description="Disordered" evidence="1">
    <location>
        <begin position="1"/>
        <end position="78"/>
    </location>
</feature>
<feature type="compositionally biased region" description="Basic and acidic residues" evidence="1">
    <location>
        <begin position="587"/>
        <end position="598"/>
    </location>
</feature>
<keyword evidence="3" id="KW-1185">Reference proteome</keyword>
<feature type="compositionally biased region" description="Basic and acidic residues" evidence="1">
    <location>
        <begin position="1111"/>
        <end position="1120"/>
    </location>
</feature>
<name>A0AAD7AKI7_9AGAR</name>
<evidence type="ECO:0000313" key="3">
    <source>
        <dbReference type="Proteomes" id="UP001218218"/>
    </source>
</evidence>
<feature type="compositionally biased region" description="Low complexity" evidence="1">
    <location>
        <begin position="1386"/>
        <end position="1398"/>
    </location>
</feature>
<feature type="region of interest" description="Disordered" evidence="1">
    <location>
        <begin position="162"/>
        <end position="184"/>
    </location>
</feature>
<feature type="compositionally biased region" description="Polar residues" evidence="1">
    <location>
        <begin position="736"/>
        <end position="754"/>
    </location>
</feature>
<feature type="compositionally biased region" description="Low complexity" evidence="1">
    <location>
        <begin position="277"/>
        <end position="290"/>
    </location>
</feature>
<feature type="compositionally biased region" description="Pro residues" evidence="1">
    <location>
        <begin position="1145"/>
        <end position="1158"/>
    </location>
</feature>
<evidence type="ECO:0000313" key="2">
    <source>
        <dbReference type="EMBL" id="KAJ7361232.1"/>
    </source>
</evidence>
<feature type="region of interest" description="Disordered" evidence="1">
    <location>
        <begin position="905"/>
        <end position="934"/>
    </location>
</feature>
<feature type="compositionally biased region" description="Polar residues" evidence="1">
    <location>
        <begin position="1"/>
        <end position="17"/>
    </location>
</feature>
<feature type="region of interest" description="Disordered" evidence="1">
    <location>
        <begin position="253"/>
        <end position="310"/>
    </location>
</feature>